<keyword evidence="3" id="KW-1185">Reference proteome</keyword>
<evidence type="ECO:0000313" key="2">
    <source>
        <dbReference type="EMBL" id="GGD26693.1"/>
    </source>
</evidence>
<name>A0A917DD41_9HYPH</name>
<accession>A0A917DD41</accession>
<dbReference type="EMBL" id="BMJJ01000008">
    <property type="protein sequence ID" value="GGD26693.1"/>
    <property type="molecule type" value="Genomic_DNA"/>
</dbReference>
<dbReference type="Proteomes" id="UP000613160">
    <property type="component" value="Unassembled WGS sequence"/>
</dbReference>
<feature type="signal peptide" evidence="1">
    <location>
        <begin position="1"/>
        <end position="22"/>
    </location>
</feature>
<gene>
    <name evidence="2" type="ORF">GCM10011335_32220</name>
</gene>
<protein>
    <recommendedName>
        <fullName evidence="4">DUF992 domain-containing protein</fullName>
    </recommendedName>
</protein>
<dbReference type="Pfam" id="PF06186">
    <property type="entry name" value="DUF992"/>
    <property type="match status" value="1"/>
</dbReference>
<keyword evidence="1" id="KW-0732">Signal</keyword>
<reference evidence="2" key="2">
    <citation type="submission" date="2020-09" db="EMBL/GenBank/DDBJ databases">
        <authorList>
            <person name="Sun Q."/>
            <person name="Zhou Y."/>
        </authorList>
    </citation>
    <scope>NUCLEOTIDE SEQUENCE</scope>
    <source>
        <strain evidence="2">CGMCC 1.15493</strain>
    </source>
</reference>
<proteinExistence type="predicted"/>
<dbReference type="AlphaFoldDB" id="A0A917DD41"/>
<evidence type="ECO:0008006" key="4">
    <source>
        <dbReference type="Google" id="ProtNLM"/>
    </source>
</evidence>
<dbReference type="RefSeq" id="WP_188852549.1">
    <property type="nucleotide sequence ID" value="NZ_BMJJ01000008.1"/>
</dbReference>
<comment type="caution">
    <text evidence="2">The sequence shown here is derived from an EMBL/GenBank/DDBJ whole genome shotgun (WGS) entry which is preliminary data.</text>
</comment>
<reference evidence="2" key="1">
    <citation type="journal article" date="2014" name="Int. J. Syst. Evol. Microbiol.">
        <title>Complete genome sequence of Corynebacterium casei LMG S-19264T (=DSM 44701T), isolated from a smear-ripened cheese.</title>
        <authorList>
            <consortium name="US DOE Joint Genome Institute (JGI-PGF)"/>
            <person name="Walter F."/>
            <person name="Albersmeier A."/>
            <person name="Kalinowski J."/>
            <person name="Ruckert C."/>
        </authorList>
    </citation>
    <scope>NUCLEOTIDE SEQUENCE</scope>
    <source>
        <strain evidence="2">CGMCC 1.15493</strain>
    </source>
</reference>
<organism evidence="2 3">
    <name type="scientific">Aureimonas glaciei</name>
    <dbReference type="NCBI Taxonomy" id="1776957"/>
    <lineage>
        <taxon>Bacteria</taxon>
        <taxon>Pseudomonadati</taxon>
        <taxon>Pseudomonadota</taxon>
        <taxon>Alphaproteobacteria</taxon>
        <taxon>Hyphomicrobiales</taxon>
        <taxon>Aurantimonadaceae</taxon>
        <taxon>Aureimonas</taxon>
    </lineage>
</organism>
<sequence length="167" mass="16883">MKMPAILSLAAIALATALPTTAAQAGTKLGLLSCQSDGSLAYVIGSSKDYLCVFKPADGGAREPYLATLDNVGVDLGITGRQDLSWIVYAGSFQEGQPVSLQGDYYGVSADASVAAGGGAKILAGGPNNGFTLQSVSLQAQFGLNATAALSRLSLTPAPTEPAVYKP</sequence>
<dbReference type="InterPro" id="IPR009333">
    <property type="entry name" value="DUF992"/>
</dbReference>
<evidence type="ECO:0000313" key="3">
    <source>
        <dbReference type="Proteomes" id="UP000613160"/>
    </source>
</evidence>
<feature type="chain" id="PRO_5037340664" description="DUF992 domain-containing protein" evidence="1">
    <location>
        <begin position="23"/>
        <end position="167"/>
    </location>
</feature>
<evidence type="ECO:0000256" key="1">
    <source>
        <dbReference type="SAM" id="SignalP"/>
    </source>
</evidence>